<keyword evidence="4" id="KW-1185">Reference proteome</keyword>
<evidence type="ECO:0000259" key="1">
    <source>
        <dbReference type="PROSITE" id="PS50404"/>
    </source>
</evidence>
<proteinExistence type="predicted"/>
<dbReference type="Pfam" id="PF00043">
    <property type="entry name" value="GST_C"/>
    <property type="match status" value="1"/>
</dbReference>
<dbReference type="AlphaFoldDB" id="A0A087LX89"/>
<dbReference type="Proteomes" id="UP000028981">
    <property type="component" value="Unassembled WGS sequence"/>
</dbReference>
<dbReference type="PROSITE" id="PS50404">
    <property type="entry name" value="GST_NTER"/>
    <property type="match status" value="1"/>
</dbReference>
<name>A0A087LX89_9HYPH</name>
<protein>
    <submittedName>
        <fullName evidence="3">Glutathione S-transferase</fullName>
    </submittedName>
</protein>
<dbReference type="STRING" id="46914.JP75_21955"/>
<evidence type="ECO:0000313" key="3">
    <source>
        <dbReference type="EMBL" id="KFL29242.1"/>
    </source>
</evidence>
<dbReference type="InterPro" id="IPR040079">
    <property type="entry name" value="Glutathione_S-Trfase"/>
</dbReference>
<dbReference type="CDD" id="cd00299">
    <property type="entry name" value="GST_C_family"/>
    <property type="match status" value="1"/>
</dbReference>
<evidence type="ECO:0000313" key="4">
    <source>
        <dbReference type="Proteomes" id="UP000028981"/>
    </source>
</evidence>
<reference evidence="3 4" key="1">
    <citation type="submission" date="2014-08" db="EMBL/GenBank/DDBJ databases">
        <authorList>
            <person name="Hassan Y.I."/>
            <person name="Lepp D."/>
            <person name="Zhou T."/>
        </authorList>
    </citation>
    <scope>NUCLEOTIDE SEQUENCE [LARGE SCALE GENOMIC DNA]</scope>
    <source>
        <strain evidence="3 4">IFO13584</strain>
    </source>
</reference>
<dbReference type="InterPro" id="IPR036249">
    <property type="entry name" value="Thioredoxin-like_sf"/>
</dbReference>
<sequence length="227" mass="25379">MSLTLYVHPLASFCHKVMIALEEAQLPYRAVTVDFSDPLSARQVSDHWPVGKIPLLHDEATGRHVAETTIILEYLAQRHPGIAKLWPNDPETLLEARLWDRFFDLYVQQPMQKIVTDRIRPAGANDPHGVAEARENLRLAYGMIEKHMTGREWAVSDDFSIADCAAFPGLFFAGIVEPFPASATALSAYIERLLSRPSVASVLAQAQPYFTMFPYRGAMPARFLPGS</sequence>
<dbReference type="EMBL" id="JQGC01000028">
    <property type="protein sequence ID" value="KFL29242.1"/>
    <property type="molecule type" value="Genomic_DNA"/>
</dbReference>
<dbReference type="CDD" id="cd00570">
    <property type="entry name" value="GST_N_family"/>
    <property type="match status" value="1"/>
</dbReference>
<dbReference type="SFLD" id="SFLDG00358">
    <property type="entry name" value="Main_(cytGST)"/>
    <property type="match status" value="1"/>
</dbReference>
<dbReference type="Pfam" id="PF13409">
    <property type="entry name" value="GST_N_2"/>
    <property type="match status" value="1"/>
</dbReference>
<evidence type="ECO:0000259" key="2">
    <source>
        <dbReference type="PROSITE" id="PS50405"/>
    </source>
</evidence>
<gene>
    <name evidence="3" type="ORF">JP75_21955</name>
</gene>
<dbReference type="SUPFAM" id="SSF47616">
    <property type="entry name" value="GST C-terminal domain-like"/>
    <property type="match status" value="1"/>
</dbReference>
<keyword evidence="3" id="KW-0808">Transferase</keyword>
<dbReference type="PANTHER" id="PTHR44051:SF8">
    <property type="entry name" value="GLUTATHIONE S-TRANSFERASE GSTA"/>
    <property type="match status" value="1"/>
</dbReference>
<dbReference type="InterPro" id="IPR004045">
    <property type="entry name" value="Glutathione_S-Trfase_N"/>
</dbReference>
<dbReference type="InterPro" id="IPR010987">
    <property type="entry name" value="Glutathione-S-Trfase_C-like"/>
</dbReference>
<dbReference type="Gene3D" id="1.20.1050.10">
    <property type="match status" value="1"/>
</dbReference>
<dbReference type="RefSeq" id="WP_035086732.1">
    <property type="nucleotide sequence ID" value="NZ_JQGC01000028.1"/>
</dbReference>
<dbReference type="Gene3D" id="3.40.30.10">
    <property type="entry name" value="Glutaredoxin"/>
    <property type="match status" value="1"/>
</dbReference>
<accession>A0A087LX89</accession>
<feature type="domain" description="GST C-terminal" evidence="2">
    <location>
        <begin position="89"/>
        <end position="210"/>
    </location>
</feature>
<organism evidence="3 4">
    <name type="scientific">Devosia riboflavina</name>
    <dbReference type="NCBI Taxonomy" id="46914"/>
    <lineage>
        <taxon>Bacteria</taxon>
        <taxon>Pseudomonadati</taxon>
        <taxon>Pseudomonadota</taxon>
        <taxon>Alphaproteobacteria</taxon>
        <taxon>Hyphomicrobiales</taxon>
        <taxon>Devosiaceae</taxon>
        <taxon>Devosia</taxon>
    </lineage>
</organism>
<comment type="caution">
    <text evidence="3">The sequence shown here is derived from an EMBL/GenBank/DDBJ whole genome shotgun (WGS) entry which is preliminary data.</text>
</comment>
<feature type="domain" description="GST N-terminal" evidence="1">
    <location>
        <begin position="1"/>
        <end position="83"/>
    </location>
</feature>
<dbReference type="PANTHER" id="PTHR44051">
    <property type="entry name" value="GLUTATHIONE S-TRANSFERASE-RELATED"/>
    <property type="match status" value="1"/>
</dbReference>
<dbReference type="SUPFAM" id="SSF52833">
    <property type="entry name" value="Thioredoxin-like"/>
    <property type="match status" value="1"/>
</dbReference>
<dbReference type="InterPro" id="IPR004046">
    <property type="entry name" value="GST_C"/>
</dbReference>
<dbReference type="OrthoDB" id="9782992at2"/>
<dbReference type="InterPro" id="IPR036282">
    <property type="entry name" value="Glutathione-S-Trfase_C_sf"/>
</dbReference>
<dbReference type="PROSITE" id="PS50405">
    <property type="entry name" value="GST_CTER"/>
    <property type="match status" value="1"/>
</dbReference>
<dbReference type="GO" id="GO:0016740">
    <property type="term" value="F:transferase activity"/>
    <property type="evidence" value="ECO:0007669"/>
    <property type="project" value="UniProtKB-KW"/>
</dbReference>
<dbReference type="SFLD" id="SFLDS00019">
    <property type="entry name" value="Glutathione_Transferase_(cytos"/>
    <property type="match status" value="1"/>
</dbReference>